<evidence type="ECO:0008006" key="9">
    <source>
        <dbReference type="Google" id="ProtNLM"/>
    </source>
</evidence>
<evidence type="ECO:0000313" key="7">
    <source>
        <dbReference type="EMBL" id="KAK4506403.1"/>
    </source>
</evidence>
<evidence type="ECO:0000256" key="3">
    <source>
        <dbReference type="ARBA" id="ARBA00022827"/>
    </source>
</evidence>
<evidence type="ECO:0000256" key="1">
    <source>
        <dbReference type="ARBA" id="ARBA00009183"/>
    </source>
</evidence>
<dbReference type="InterPro" id="IPR000960">
    <property type="entry name" value="Flavin_mOase"/>
</dbReference>
<comment type="caution">
    <text evidence="7">The sequence shown here is derived from an EMBL/GenBank/DDBJ whole genome shotgun (WGS) entry which is preliminary data.</text>
</comment>
<evidence type="ECO:0000313" key="8">
    <source>
        <dbReference type="Proteomes" id="UP001305779"/>
    </source>
</evidence>
<dbReference type="SUPFAM" id="SSF51905">
    <property type="entry name" value="FAD/NAD(P)-binding domain"/>
    <property type="match status" value="2"/>
</dbReference>
<evidence type="ECO:0000256" key="4">
    <source>
        <dbReference type="ARBA" id="ARBA00022857"/>
    </source>
</evidence>
<comment type="similarity">
    <text evidence="1">Belongs to the FMO family.</text>
</comment>
<keyword evidence="2" id="KW-0285">Flavoprotein</keyword>
<feature type="compositionally biased region" description="Basic and acidic residues" evidence="6">
    <location>
        <begin position="31"/>
        <end position="46"/>
    </location>
</feature>
<evidence type="ECO:0000256" key="2">
    <source>
        <dbReference type="ARBA" id="ARBA00022630"/>
    </source>
</evidence>
<dbReference type="Pfam" id="PF00743">
    <property type="entry name" value="FMO-like"/>
    <property type="match status" value="1"/>
</dbReference>
<dbReference type="PANTHER" id="PTHR23023">
    <property type="entry name" value="DIMETHYLANILINE MONOOXYGENASE"/>
    <property type="match status" value="1"/>
</dbReference>
<sequence>MAFFHVSVYDERSSKDAAYPSVIPSVGDSPEFERRYLDQEQPKHDTPVGTPGVDEGDDAGKTLSPDDLALDFAPPGPCYVALKNNVSTTEMELSCQQWQPGTEEFVPHHVLGDYIQDTATNNGVQDIIRYNTRVDAVRKEGDKWQVNTSSLDPGNPGARPIEQVEYFDAVVVASGHYHAPNIPDIPGLAAWKKAFPDRVSHSKRYRTPDDFKDQNVLLIGAGVSSIDIAKDVGNHARAVYQSSRGGPYDLPSHLLPDNGIRVAGIESFGLPESNQLASDGSVPATVTLKSGQKLCNIHKVVVCTGYHASLPFLRQFHSDNTPIEEADQFTLITNGQANHNLHKDIWYIPDPTLSFCGVPFHVATFPLFEFQAMALAQVYAGKAPLPTTDAMREEYLARLQRKGAGRAFHSLKGKGEEIAYVEDLVRLVNREGGEKLMSGHTQKWLEAYERRTQRMEAFFSLTRDPEVERKALELVPKC</sequence>
<dbReference type="InterPro" id="IPR020946">
    <property type="entry name" value="Flavin_mOase-like"/>
</dbReference>
<feature type="region of interest" description="Disordered" evidence="6">
    <location>
        <begin position="19"/>
        <end position="63"/>
    </location>
</feature>
<keyword evidence="3" id="KW-0274">FAD</keyword>
<keyword evidence="4" id="KW-0521">NADP</keyword>
<accession>A0ABR0EYW4</accession>
<dbReference type="Gene3D" id="3.50.50.60">
    <property type="entry name" value="FAD/NAD(P)-binding domain"/>
    <property type="match status" value="2"/>
</dbReference>
<evidence type="ECO:0000256" key="5">
    <source>
        <dbReference type="ARBA" id="ARBA00023002"/>
    </source>
</evidence>
<dbReference type="EMBL" id="JAXOVC010000001">
    <property type="protein sequence ID" value="KAK4506403.1"/>
    <property type="molecule type" value="Genomic_DNA"/>
</dbReference>
<gene>
    <name evidence="7" type="ORF">PRZ48_000133</name>
</gene>
<dbReference type="InterPro" id="IPR036188">
    <property type="entry name" value="FAD/NAD-bd_sf"/>
</dbReference>
<proteinExistence type="inferred from homology"/>
<name>A0ABR0EYW4_ZASCE</name>
<dbReference type="InterPro" id="IPR050346">
    <property type="entry name" value="FMO-like"/>
</dbReference>
<organism evidence="7 8">
    <name type="scientific">Zasmidium cellare</name>
    <name type="common">Wine cellar mold</name>
    <name type="synonym">Racodium cellare</name>
    <dbReference type="NCBI Taxonomy" id="395010"/>
    <lineage>
        <taxon>Eukaryota</taxon>
        <taxon>Fungi</taxon>
        <taxon>Dikarya</taxon>
        <taxon>Ascomycota</taxon>
        <taxon>Pezizomycotina</taxon>
        <taxon>Dothideomycetes</taxon>
        <taxon>Dothideomycetidae</taxon>
        <taxon>Mycosphaerellales</taxon>
        <taxon>Mycosphaerellaceae</taxon>
        <taxon>Zasmidium</taxon>
    </lineage>
</organism>
<dbReference type="Proteomes" id="UP001305779">
    <property type="component" value="Unassembled WGS sequence"/>
</dbReference>
<reference evidence="7 8" key="1">
    <citation type="journal article" date="2023" name="G3 (Bethesda)">
        <title>A chromosome-level genome assembly of Zasmidium syzygii isolated from banana leaves.</title>
        <authorList>
            <person name="van Westerhoven A.C."/>
            <person name="Mehrabi R."/>
            <person name="Talebi R."/>
            <person name="Steentjes M.B.F."/>
            <person name="Corcolon B."/>
            <person name="Chong P.A."/>
            <person name="Kema G.H.J."/>
            <person name="Seidl M.F."/>
        </authorList>
    </citation>
    <scope>NUCLEOTIDE SEQUENCE [LARGE SCALE GENOMIC DNA]</scope>
    <source>
        <strain evidence="7 8">P124</strain>
    </source>
</reference>
<evidence type="ECO:0000256" key="6">
    <source>
        <dbReference type="SAM" id="MobiDB-lite"/>
    </source>
</evidence>
<protein>
    <recommendedName>
        <fullName evidence="9">Flavin-containing monooxygenase</fullName>
    </recommendedName>
</protein>
<keyword evidence="5" id="KW-0560">Oxidoreductase</keyword>
<keyword evidence="8" id="KW-1185">Reference proteome</keyword>
<dbReference type="PRINTS" id="PR00370">
    <property type="entry name" value="FMOXYGENASE"/>
</dbReference>